<dbReference type="GO" id="GO:0006633">
    <property type="term" value="P:fatty acid biosynthetic process"/>
    <property type="evidence" value="ECO:0007669"/>
    <property type="project" value="InterPro"/>
</dbReference>
<dbReference type="InterPro" id="IPR018201">
    <property type="entry name" value="Ketoacyl_synth_AS"/>
</dbReference>
<protein>
    <submittedName>
        <fullName evidence="4">Fatty acid synthase-like</fullName>
    </submittedName>
</protein>
<dbReference type="InterPro" id="IPR014030">
    <property type="entry name" value="Ketoacyl_synth_N"/>
</dbReference>
<name>A0A6J1RLL5_9HYME</name>
<dbReference type="Proteomes" id="UP000504618">
    <property type="component" value="Unplaced"/>
</dbReference>
<dbReference type="InterPro" id="IPR020841">
    <property type="entry name" value="PKS_Beta-ketoAc_synthase_dom"/>
</dbReference>
<keyword evidence="3" id="KW-1185">Reference proteome</keyword>
<dbReference type="PROSITE" id="PS52004">
    <property type="entry name" value="KS3_2"/>
    <property type="match status" value="1"/>
</dbReference>
<dbReference type="Pfam" id="PF00109">
    <property type="entry name" value="ketoacyl-synt"/>
    <property type="match status" value="1"/>
</dbReference>
<dbReference type="PANTHER" id="PTHR43775:SF23">
    <property type="entry name" value="FATTY ACID SYNTHASE 3"/>
    <property type="match status" value="1"/>
</dbReference>
<evidence type="ECO:0000259" key="2">
    <source>
        <dbReference type="PROSITE" id="PS52004"/>
    </source>
</evidence>
<proteinExistence type="predicted"/>
<keyword evidence="1" id="KW-0808">Transferase</keyword>
<dbReference type="SMART" id="SM00825">
    <property type="entry name" value="PKS_KS"/>
    <property type="match status" value="1"/>
</dbReference>
<evidence type="ECO:0000313" key="3">
    <source>
        <dbReference type="Proteomes" id="UP000504618"/>
    </source>
</evidence>
<evidence type="ECO:0000256" key="1">
    <source>
        <dbReference type="ARBA" id="ARBA00022679"/>
    </source>
</evidence>
<dbReference type="InterPro" id="IPR050091">
    <property type="entry name" value="PKS_NRPS_Biosynth_Enz"/>
</dbReference>
<reference evidence="4" key="1">
    <citation type="submission" date="2025-08" db="UniProtKB">
        <authorList>
            <consortium name="RefSeq"/>
        </authorList>
    </citation>
    <scope>IDENTIFICATION</scope>
    <source>
        <tissue evidence="4">Whole body</tissue>
    </source>
</reference>
<dbReference type="OrthoDB" id="329835at2759"/>
<feature type="domain" description="Ketosynthase family 3 (KS3)" evidence="2">
    <location>
        <begin position="1"/>
        <end position="158"/>
    </location>
</feature>
<dbReference type="PROSITE" id="PS00606">
    <property type="entry name" value="KS3_1"/>
    <property type="match status" value="1"/>
</dbReference>
<dbReference type="SUPFAM" id="SSF53901">
    <property type="entry name" value="Thiolase-like"/>
    <property type="match status" value="1"/>
</dbReference>
<dbReference type="AlphaFoldDB" id="A0A6J1RLL5"/>
<dbReference type="GO" id="GO:0004312">
    <property type="term" value="F:fatty acid synthase activity"/>
    <property type="evidence" value="ECO:0007669"/>
    <property type="project" value="TreeGrafter"/>
</dbReference>
<evidence type="ECO:0000313" key="4">
    <source>
        <dbReference type="RefSeq" id="XP_024893546.1"/>
    </source>
</evidence>
<gene>
    <name evidence="4" type="primary">LOC112468555</name>
</gene>
<dbReference type="InterPro" id="IPR016039">
    <property type="entry name" value="Thiolase-like"/>
</dbReference>
<dbReference type="RefSeq" id="XP_024893546.1">
    <property type="nucleotide sequence ID" value="XM_025037778.1"/>
</dbReference>
<dbReference type="PANTHER" id="PTHR43775">
    <property type="entry name" value="FATTY ACID SYNTHASE"/>
    <property type="match status" value="1"/>
</dbReference>
<dbReference type="GeneID" id="112468555"/>
<dbReference type="GO" id="GO:0004315">
    <property type="term" value="F:3-oxoacyl-[acyl-carrier-protein] synthase activity"/>
    <property type="evidence" value="ECO:0007669"/>
    <property type="project" value="InterPro"/>
</dbReference>
<sequence length="158" mass="17413">MPHRIGKVNNIEKFDSEFFNILATEAHIMDPMTRMLLEHTYEVIIDAGINPKELRGTRTSVITAISQSETQGYFSFTGSELARLPMTGCNVSFMANTISYWLGATGQSHSIDTACSSSNYAIVKGYEQIRSGICDAVIIASASLCLSLHVQFLFYDLG</sequence>
<dbReference type="Gene3D" id="3.40.47.10">
    <property type="match status" value="1"/>
</dbReference>
<accession>A0A6J1RLL5</accession>
<organism evidence="3 4">
    <name type="scientific">Temnothorax curvispinosus</name>
    <dbReference type="NCBI Taxonomy" id="300111"/>
    <lineage>
        <taxon>Eukaryota</taxon>
        <taxon>Metazoa</taxon>
        <taxon>Ecdysozoa</taxon>
        <taxon>Arthropoda</taxon>
        <taxon>Hexapoda</taxon>
        <taxon>Insecta</taxon>
        <taxon>Pterygota</taxon>
        <taxon>Neoptera</taxon>
        <taxon>Endopterygota</taxon>
        <taxon>Hymenoptera</taxon>
        <taxon>Apocrita</taxon>
        <taxon>Aculeata</taxon>
        <taxon>Formicoidea</taxon>
        <taxon>Formicidae</taxon>
        <taxon>Myrmicinae</taxon>
        <taxon>Temnothorax</taxon>
    </lineage>
</organism>